<keyword evidence="4 5" id="KW-0472">Membrane</keyword>
<evidence type="ECO:0000256" key="1">
    <source>
        <dbReference type="ARBA" id="ARBA00004141"/>
    </source>
</evidence>
<keyword evidence="8" id="KW-1185">Reference proteome</keyword>
<feature type="transmembrane region" description="Helical" evidence="5">
    <location>
        <begin position="45"/>
        <end position="65"/>
    </location>
</feature>
<sequence length="282" mass="31164">MSYMSPNVSPVRKISDNRLKTGEGVSLDVYPASPVVRGLALLIDMYVYIATFGSVFLLMTFLGTFDSWSLERIGIIGTMVMIFLIAPMTVEFLTHGRSLGKWAFHLQVVRDDGGPVTMRQIAMRAVSALLEIFMTMGSVAAVTSLVNKQSKRLGDIAAGTIVVRLPEPAHFVPLVMPPELKRWADTALFTDPGSDVRAYGLYLMRTIATMSPAQRAQLTSEYAHSLLDYVSPAPPTADAERFIAAFLVTLRNREYVRDVRRHHRDDVQRSRAGAVPFEIGAA</sequence>
<name>A0ABY0V8X8_9ACTO</name>
<dbReference type="Proteomes" id="UP000198976">
    <property type="component" value="Chromosome I"/>
</dbReference>
<evidence type="ECO:0000256" key="2">
    <source>
        <dbReference type="ARBA" id="ARBA00022692"/>
    </source>
</evidence>
<dbReference type="EMBL" id="LT629792">
    <property type="protein sequence ID" value="SDT98409.1"/>
    <property type="molecule type" value="Genomic_DNA"/>
</dbReference>
<evidence type="ECO:0000256" key="3">
    <source>
        <dbReference type="ARBA" id="ARBA00022989"/>
    </source>
</evidence>
<gene>
    <name evidence="7" type="ORF">SAMN04489714_1421</name>
</gene>
<organism evidence="7 8">
    <name type="scientific">Schaalia radingae</name>
    <dbReference type="NCBI Taxonomy" id="131110"/>
    <lineage>
        <taxon>Bacteria</taxon>
        <taxon>Bacillati</taxon>
        <taxon>Actinomycetota</taxon>
        <taxon>Actinomycetes</taxon>
        <taxon>Actinomycetales</taxon>
        <taxon>Actinomycetaceae</taxon>
        <taxon>Schaalia</taxon>
    </lineage>
</organism>
<feature type="domain" description="RDD" evidence="6">
    <location>
        <begin position="32"/>
        <end position="159"/>
    </location>
</feature>
<protein>
    <submittedName>
        <fullName evidence="7">Uncharacterized membrane protein YckC, RDD family</fullName>
    </submittedName>
</protein>
<keyword evidence="2 5" id="KW-0812">Transmembrane</keyword>
<reference evidence="7 8" key="1">
    <citation type="submission" date="2016-10" db="EMBL/GenBank/DDBJ databases">
        <authorList>
            <person name="Varghese N."/>
            <person name="Submissions S."/>
        </authorList>
    </citation>
    <scope>NUCLEOTIDE SEQUENCE [LARGE SCALE GENOMIC DNA]</scope>
    <source>
        <strain evidence="7 8">DSM 9169</strain>
    </source>
</reference>
<feature type="transmembrane region" description="Helical" evidence="5">
    <location>
        <begin position="121"/>
        <end position="146"/>
    </location>
</feature>
<evidence type="ECO:0000256" key="4">
    <source>
        <dbReference type="ARBA" id="ARBA00023136"/>
    </source>
</evidence>
<evidence type="ECO:0000259" key="6">
    <source>
        <dbReference type="Pfam" id="PF06271"/>
    </source>
</evidence>
<evidence type="ECO:0000313" key="7">
    <source>
        <dbReference type="EMBL" id="SDT98409.1"/>
    </source>
</evidence>
<keyword evidence="3 5" id="KW-1133">Transmembrane helix</keyword>
<evidence type="ECO:0000313" key="8">
    <source>
        <dbReference type="Proteomes" id="UP000198976"/>
    </source>
</evidence>
<dbReference type="PANTHER" id="PTHR38480">
    <property type="entry name" value="SLR0254 PROTEIN"/>
    <property type="match status" value="1"/>
</dbReference>
<accession>A0ABY0V8X8</accession>
<feature type="transmembrane region" description="Helical" evidence="5">
    <location>
        <begin position="72"/>
        <end position="90"/>
    </location>
</feature>
<evidence type="ECO:0000256" key="5">
    <source>
        <dbReference type="SAM" id="Phobius"/>
    </source>
</evidence>
<proteinExistence type="predicted"/>
<comment type="subcellular location">
    <subcellularLocation>
        <location evidence="1">Membrane</location>
        <topology evidence="1">Multi-pass membrane protein</topology>
    </subcellularLocation>
</comment>
<dbReference type="InterPro" id="IPR010432">
    <property type="entry name" value="RDD"/>
</dbReference>
<dbReference type="Pfam" id="PF06271">
    <property type="entry name" value="RDD"/>
    <property type="match status" value="1"/>
</dbReference>
<dbReference type="PANTHER" id="PTHR38480:SF1">
    <property type="entry name" value="SLR0254 PROTEIN"/>
    <property type="match status" value="1"/>
</dbReference>